<keyword evidence="3" id="KW-0449">Lipoprotein</keyword>
<feature type="signal peptide" evidence="2">
    <location>
        <begin position="1"/>
        <end position="32"/>
    </location>
</feature>
<comment type="caution">
    <text evidence="3">The sequence shown here is derived from an EMBL/GenBank/DDBJ whole genome shotgun (WGS) entry which is preliminary data.</text>
</comment>
<evidence type="ECO:0000313" key="4">
    <source>
        <dbReference type="Proteomes" id="UP001158066"/>
    </source>
</evidence>
<name>A0AA45WVT5_9CLOT</name>
<dbReference type="InterPro" id="IPR029046">
    <property type="entry name" value="LolA/LolB/LppX"/>
</dbReference>
<organism evidence="3 4">
    <name type="scientific">Anoxynatronum buryatiense</name>
    <dbReference type="NCBI Taxonomy" id="489973"/>
    <lineage>
        <taxon>Bacteria</taxon>
        <taxon>Bacillati</taxon>
        <taxon>Bacillota</taxon>
        <taxon>Clostridia</taxon>
        <taxon>Eubacteriales</taxon>
        <taxon>Clostridiaceae</taxon>
        <taxon>Anoxynatronum</taxon>
    </lineage>
</organism>
<feature type="compositionally biased region" description="Polar residues" evidence="1">
    <location>
        <begin position="30"/>
        <end position="41"/>
    </location>
</feature>
<evidence type="ECO:0000256" key="2">
    <source>
        <dbReference type="SAM" id="SignalP"/>
    </source>
</evidence>
<gene>
    <name evidence="3" type="ORF">SAMN06296020_105233</name>
</gene>
<dbReference type="PROSITE" id="PS51257">
    <property type="entry name" value="PROKAR_LIPOPROTEIN"/>
    <property type="match status" value="1"/>
</dbReference>
<protein>
    <submittedName>
        <fullName evidence="3">Outer membrane lipoprotein-sorting protein</fullName>
    </submittedName>
</protein>
<dbReference type="AlphaFoldDB" id="A0AA45WVT5"/>
<sequence length="253" mass="28070">MFNRKGNKQWQYLMAVVLAVTLVLTGCGGSQSSQPTAPQGEQTKEIAPEAATEGAAGQQSSNQEAAPATGGDDRDSVIASLSAKAFPTEMSYEMTYGSEGETITSNIWVKGDKSRVEGTNPMEGSFLIIEDGTYSYILQPDEMTGIRMEYEDDDFYDDDDDYFDDDLIDGEYDWEGMIFKGVESLNGVRTYVFHDTGDNMTLWVHADYGFPIRMEGNEDGYEYYMEITNLKVGGISDALFVVPDGYDIMELGW</sequence>
<reference evidence="3" key="1">
    <citation type="submission" date="2017-05" db="EMBL/GenBank/DDBJ databases">
        <authorList>
            <person name="Varghese N."/>
            <person name="Submissions S."/>
        </authorList>
    </citation>
    <scope>NUCLEOTIDE SEQUENCE</scope>
    <source>
        <strain evidence="3">Su22</strain>
    </source>
</reference>
<evidence type="ECO:0000256" key="1">
    <source>
        <dbReference type="SAM" id="MobiDB-lite"/>
    </source>
</evidence>
<dbReference type="RefSeq" id="WP_283409148.1">
    <property type="nucleotide sequence ID" value="NZ_FXUF01000005.1"/>
</dbReference>
<keyword evidence="2" id="KW-0732">Signal</keyword>
<dbReference type="EMBL" id="FXUF01000005">
    <property type="protein sequence ID" value="SMP55309.1"/>
    <property type="molecule type" value="Genomic_DNA"/>
</dbReference>
<dbReference type="Gene3D" id="2.50.20.10">
    <property type="entry name" value="Lipoprotein localisation LolA/LolB/LppX"/>
    <property type="match status" value="1"/>
</dbReference>
<keyword evidence="4" id="KW-1185">Reference proteome</keyword>
<feature type="chain" id="PRO_5041220154" evidence="2">
    <location>
        <begin position="33"/>
        <end position="253"/>
    </location>
</feature>
<feature type="region of interest" description="Disordered" evidence="1">
    <location>
        <begin position="28"/>
        <end position="74"/>
    </location>
</feature>
<dbReference type="SUPFAM" id="SSF89392">
    <property type="entry name" value="Prokaryotic lipoproteins and lipoprotein localization factors"/>
    <property type="match status" value="1"/>
</dbReference>
<evidence type="ECO:0000313" key="3">
    <source>
        <dbReference type="EMBL" id="SMP55309.1"/>
    </source>
</evidence>
<dbReference type="Proteomes" id="UP001158066">
    <property type="component" value="Unassembled WGS sequence"/>
</dbReference>
<proteinExistence type="predicted"/>
<accession>A0AA45WVT5</accession>